<dbReference type="PANTHER" id="PTHR30006">
    <property type="entry name" value="THIAMINE-BINDING PERIPLASMIC PROTEIN-RELATED"/>
    <property type="match status" value="1"/>
</dbReference>
<organism evidence="3 4">
    <name type="scientific">Microvirga alba</name>
    <dbReference type="NCBI Taxonomy" id="2791025"/>
    <lineage>
        <taxon>Bacteria</taxon>
        <taxon>Pseudomonadati</taxon>
        <taxon>Pseudomonadota</taxon>
        <taxon>Alphaproteobacteria</taxon>
        <taxon>Hyphomicrobiales</taxon>
        <taxon>Methylobacteriaceae</taxon>
        <taxon>Microvirga</taxon>
    </lineage>
</organism>
<dbReference type="SUPFAM" id="SSF53850">
    <property type="entry name" value="Periplasmic binding protein-like II"/>
    <property type="match status" value="1"/>
</dbReference>
<evidence type="ECO:0000313" key="4">
    <source>
        <dbReference type="Proteomes" id="UP000599312"/>
    </source>
</evidence>
<dbReference type="Pfam" id="PF13531">
    <property type="entry name" value="SBP_bac_11"/>
    <property type="match status" value="1"/>
</dbReference>
<dbReference type="PROSITE" id="PS51318">
    <property type="entry name" value="TAT"/>
    <property type="match status" value="1"/>
</dbReference>
<feature type="signal peptide" evidence="2">
    <location>
        <begin position="1"/>
        <end position="27"/>
    </location>
</feature>
<evidence type="ECO:0000313" key="3">
    <source>
        <dbReference type="EMBL" id="MBF9235761.1"/>
    </source>
</evidence>
<dbReference type="AlphaFoldDB" id="A0A931FUM5"/>
<protein>
    <submittedName>
        <fullName evidence="3">Extracellular solute-binding protein</fullName>
    </submittedName>
</protein>
<keyword evidence="1 2" id="KW-0732">Signal</keyword>
<dbReference type="InterPro" id="IPR026045">
    <property type="entry name" value="Ferric-bd"/>
</dbReference>
<keyword evidence="4" id="KW-1185">Reference proteome</keyword>
<dbReference type="Proteomes" id="UP000599312">
    <property type="component" value="Unassembled WGS sequence"/>
</dbReference>
<proteinExistence type="predicted"/>
<dbReference type="RefSeq" id="WP_196273750.1">
    <property type="nucleotide sequence ID" value="NZ_JADQDO010000025.1"/>
</dbReference>
<dbReference type="PIRSF" id="PIRSF002825">
    <property type="entry name" value="CfbpA"/>
    <property type="match status" value="1"/>
</dbReference>
<dbReference type="InterPro" id="IPR006311">
    <property type="entry name" value="TAT_signal"/>
</dbReference>
<evidence type="ECO:0000256" key="2">
    <source>
        <dbReference type="SAM" id="SignalP"/>
    </source>
</evidence>
<dbReference type="EMBL" id="JADQDO010000025">
    <property type="protein sequence ID" value="MBF9235761.1"/>
    <property type="molecule type" value="Genomic_DNA"/>
</dbReference>
<dbReference type="Gene3D" id="3.40.190.10">
    <property type="entry name" value="Periplasmic binding protein-like II"/>
    <property type="match status" value="2"/>
</dbReference>
<evidence type="ECO:0000256" key="1">
    <source>
        <dbReference type="ARBA" id="ARBA00022729"/>
    </source>
</evidence>
<reference evidence="3" key="1">
    <citation type="submission" date="2020-11" db="EMBL/GenBank/DDBJ databases">
        <authorList>
            <person name="Kim M.K."/>
        </authorList>
    </citation>
    <scope>NUCLEOTIDE SEQUENCE</scope>
    <source>
        <strain evidence="3">BT350</strain>
    </source>
</reference>
<sequence length="328" mass="35377">MMTNRRVFLSTLAAVGAAPMLAKPVMAAETVVVYSAISTKLMQAFVESFQKLNPGTTVQVISGGSGELLTRIKAERNNPRGDILLGPDADTFDSDLGLFASYVSKEAAAFDPAAVQKDHKYSGLSTNFQVFIVNTKLMPLDQTPKTWKDLVKPEFKGKVLMANPAQSGSAFSQLHQILALYGWDVMDQIIANATFVSSSKLAFQNIAKGEIPLGLTSEFNVLQSKADGDPVEAVYPQDGTALIVDASAIIANGPNPEAAKRFIDFVNSKQAHELLVSIDKRRSARKDVAPPPGLTPISAIKVVPYDTVSAAKDKGRELERFDQAFSKK</sequence>
<comment type="caution">
    <text evidence="3">The sequence shown here is derived from an EMBL/GenBank/DDBJ whole genome shotgun (WGS) entry which is preliminary data.</text>
</comment>
<accession>A0A931FUM5</accession>
<gene>
    <name evidence="3" type="ORF">I2H38_20635</name>
</gene>
<name>A0A931FUM5_9HYPH</name>
<feature type="chain" id="PRO_5038071729" evidence="2">
    <location>
        <begin position="28"/>
        <end position="328"/>
    </location>
</feature>